<organism evidence="1 2">
    <name type="scientific">Linnemannia elongata AG-77</name>
    <dbReference type="NCBI Taxonomy" id="1314771"/>
    <lineage>
        <taxon>Eukaryota</taxon>
        <taxon>Fungi</taxon>
        <taxon>Fungi incertae sedis</taxon>
        <taxon>Mucoromycota</taxon>
        <taxon>Mortierellomycotina</taxon>
        <taxon>Mortierellomycetes</taxon>
        <taxon>Mortierellales</taxon>
        <taxon>Mortierellaceae</taxon>
        <taxon>Linnemannia</taxon>
    </lineage>
</organism>
<feature type="non-terminal residue" evidence="1">
    <location>
        <position position="1"/>
    </location>
</feature>
<protein>
    <submittedName>
        <fullName evidence="1">Uncharacterized protein</fullName>
    </submittedName>
</protein>
<dbReference type="STRING" id="1314771.A0A197KBL3"/>
<proteinExistence type="predicted"/>
<accession>A0A197KBL3</accession>
<gene>
    <name evidence="1" type="ORF">K457DRAFT_38603</name>
</gene>
<reference evidence="1 2" key="1">
    <citation type="submission" date="2016-05" db="EMBL/GenBank/DDBJ databases">
        <title>Genome sequencing reveals origins of a unique bacterial endosymbiosis in the earliest lineages of terrestrial Fungi.</title>
        <authorList>
            <consortium name="DOE Joint Genome Institute"/>
            <person name="Uehling J."/>
            <person name="Gryganskyi A."/>
            <person name="Hameed K."/>
            <person name="Tschaplinski T."/>
            <person name="Misztal P."/>
            <person name="Wu S."/>
            <person name="Desiro A."/>
            <person name="Vande Pol N."/>
            <person name="Du Z.-Y."/>
            <person name="Zienkiewicz A."/>
            <person name="Zienkiewicz K."/>
            <person name="Morin E."/>
            <person name="Tisserant E."/>
            <person name="Splivallo R."/>
            <person name="Hainaut M."/>
            <person name="Henrissat B."/>
            <person name="Ohm R."/>
            <person name="Kuo A."/>
            <person name="Yan J."/>
            <person name="Lipzen A."/>
            <person name="Nolan M."/>
            <person name="Labutti K."/>
            <person name="Barry K."/>
            <person name="Goldstein A."/>
            <person name="Labbe J."/>
            <person name="Schadt C."/>
            <person name="Tuskan G."/>
            <person name="Grigoriev I."/>
            <person name="Martin F."/>
            <person name="Vilgalys R."/>
            <person name="Bonito G."/>
        </authorList>
    </citation>
    <scope>NUCLEOTIDE SEQUENCE [LARGE SCALE GENOMIC DNA]</scope>
    <source>
        <strain evidence="1 2">AG-77</strain>
    </source>
</reference>
<sequence length="95" mass="10545">YPFTPNGPCVQGCTLETGKAMFPNYSEDPKSPYFIQSLAYSFESGSDNTREFMTKAGMCMGKCPPAELELYTNQFTEQKAWYNANKNAGLNATTT</sequence>
<feature type="non-terminal residue" evidence="1">
    <location>
        <position position="95"/>
    </location>
</feature>
<evidence type="ECO:0000313" key="1">
    <source>
        <dbReference type="EMBL" id="OAQ33784.1"/>
    </source>
</evidence>
<dbReference type="OrthoDB" id="2412648at2759"/>
<keyword evidence="2" id="KW-1185">Reference proteome</keyword>
<evidence type="ECO:0000313" key="2">
    <source>
        <dbReference type="Proteomes" id="UP000078512"/>
    </source>
</evidence>
<dbReference type="EMBL" id="KV442020">
    <property type="protein sequence ID" value="OAQ33784.1"/>
    <property type="molecule type" value="Genomic_DNA"/>
</dbReference>
<name>A0A197KBL3_9FUNG</name>
<dbReference type="Proteomes" id="UP000078512">
    <property type="component" value="Unassembled WGS sequence"/>
</dbReference>
<dbReference type="AlphaFoldDB" id="A0A197KBL3"/>